<feature type="region of interest" description="Disordered" evidence="2">
    <location>
        <begin position="226"/>
        <end position="282"/>
    </location>
</feature>
<feature type="region of interest" description="Disordered" evidence="2">
    <location>
        <begin position="301"/>
        <end position="363"/>
    </location>
</feature>
<dbReference type="InterPro" id="IPR036910">
    <property type="entry name" value="HMG_box_dom_sf"/>
</dbReference>
<evidence type="ECO:0000256" key="1">
    <source>
        <dbReference type="SAM" id="Coils"/>
    </source>
</evidence>
<feature type="region of interest" description="Disordered" evidence="2">
    <location>
        <begin position="433"/>
        <end position="519"/>
    </location>
</feature>
<dbReference type="InterPro" id="IPR052856">
    <property type="entry name" value="SOX30_TF"/>
</dbReference>
<feature type="compositionally biased region" description="Low complexity" evidence="2">
    <location>
        <begin position="324"/>
        <end position="335"/>
    </location>
</feature>
<organism evidence="3 4">
    <name type="scientific">Paramuricea clavata</name>
    <name type="common">Red gorgonian</name>
    <name type="synonym">Violescent sea-whip</name>
    <dbReference type="NCBI Taxonomy" id="317549"/>
    <lineage>
        <taxon>Eukaryota</taxon>
        <taxon>Metazoa</taxon>
        <taxon>Cnidaria</taxon>
        <taxon>Anthozoa</taxon>
        <taxon>Octocorallia</taxon>
        <taxon>Malacalcyonacea</taxon>
        <taxon>Plexauridae</taxon>
        <taxon>Paramuricea</taxon>
    </lineage>
</organism>
<feature type="coiled-coil region" evidence="1">
    <location>
        <begin position="841"/>
        <end position="868"/>
    </location>
</feature>
<feature type="compositionally biased region" description="Basic and acidic residues" evidence="2">
    <location>
        <begin position="233"/>
        <end position="254"/>
    </location>
</feature>
<evidence type="ECO:0000313" key="3">
    <source>
        <dbReference type="EMBL" id="CAB4010584.1"/>
    </source>
</evidence>
<dbReference type="Proteomes" id="UP001152795">
    <property type="component" value="Unassembled WGS sequence"/>
</dbReference>
<dbReference type="Gene3D" id="1.10.30.10">
    <property type="entry name" value="High mobility group box domain"/>
    <property type="match status" value="1"/>
</dbReference>
<dbReference type="GO" id="GO:0005634">
    <property type="term" value="C:nucleus"/>
    <property type="evidence" value="ECO:0007669"/>
    <property type="project" value="UniProtKB-UniRule"/>
</dbReference>
<proteinExistence type="predicted"/>
<dbReference type="SMART" id="SM00398">
    <property type="entry name" value="HMG"/>
    <property type="match status" value="1"/>
</dbReference>
<dbReference type="InterPro" id="IPR009071">
    <property type="entry name" value="HMG_box_dom"/>
</dbReference>
<feature type="compositionally biased region" description="Polar residues" evidence="2">
    <location>
        <begin position="350"/>
        <end position="363"/>
    </location>
</feature>
<evidence type="ECO:0000313" key="4">
    <source>
        <dbReference type="Proteomes" id="UP001152795"/>
    </source>
</evidence>
<sequence length="874" mass="96983">MEQLFYFVLLQKTLKSCLSVMNIPTLREFDTKMEYENTQLRENKEVQGGRCLIPSQLSSVNELCSNCCRPLRSGKDTADKSKEDYQTFQNSTILHVPKNEIQYNSSDEEPASTPLQWPSKVTFLFLATCAYVCTPTAYPRVNPGTASKLSDQDKDPILMPKPHMTEAQSPEDRKVIENEKQMLHDSSTGTKEKFNSQSSSCKYAIGTMEIKHCAIKPLALKKESEKTASSCNEHSELSKNHTETKKEELKEKNNSKSNINTRNASQSAEGKHVSSSGKGSESQVCFPKHLITVQIPKVCSSKPQITPPPTLNSQISDKKESANVSSLQIQVSSSSDKNQTRLSKPVISEPVTTKPSPEQVCFPQTTTATPVTRYQVGSLGFKTATPITTVPIRSGLRLLSIISTESAPKVQITATPTSTPKPTAKQLPDISTAKVPSTKDGVSISPGNTSKTSTMAKSTVSTQQSPTLKAGIHPNSPLTTPKTPTTVVANPSSTTTPQKSTIDTSLTTTPQKPSSTSLSNVVIVSPQTSPIKNVVGTLRSHITTPQATKGVAANTPTSLISMATPVCSSQITPPLKENESPRTPQSEPTFKTWIPPPDIDPMSQTFLRMPFIYQSLQVQCNHGNRPHVKRPMNAFMVWAKKNRSSIAKRFPNASNAEISVRLGHIWNELPSDEQKPYFDEAGELKEKHKHENPNWVYQPRPGKKCRKALFTSTTSKSQPTSPVARRIIAKGYDRPIHPRSAPNSPAVKRPLWLPRKTDLSEEELQSRIVEDLLDDEVHENAEEEGTGNPTMDRYIDEWLSPKRTKRDENELCLMNDAMLPAVNDDEQNILEEETRCDGRDFEKYIKQLKTERNNFTKLENNISNLEEDDEIECA</sequence>
<comment type="caution">
    <text evidence="3">The sequence shown here is derived from an EMBL/GenBank/DDBJ whole genome shotgun (WGS) entry which is preliminary data.</text>
</comment>
<feature type="compositionally biased region" description="Polar residues" evidence="2">
    <location>
        <begin position="492"/>
        <end position="519"/>
    </location>
</feature>
<keyword evidence="4" id="KW-1185">Reference proteome</keyword>
<keyword evidence="1" id="KW-0175">Coiled coil</keyword>
<dbReference type="AlphaFoldDB" id="A0A6S7HXR4"/>
<dbReference type="PANTHER" id="PTHR47279:SF1">
    <property type="entry name" value="TRANSCRIPTION FACTOR SOX-30"/>
    <property type="match status" value="1"/>
</dbReference>
<dbReference type="PROSITE" id="PS50118">
    <property type="entry name" value="HMG_BOX_2"/>
    <property type="match status" value="1"/>
</dbReference>
<feature type="compositionally biased region" description="Polar residues" evidence="2">
    <location>
        <begin position="259"/>
        <end position="282"/>
    </location>
</feature>
<reference evidence="3" key="1">
    <citation type="submission" date="2020-04" db="EMBL/GenBank/DDBJ databases">
        <authorList>
            <person name="Alioto T."/>
            <person name="Alioto T."/>
            <person name="Gomez Garrido J."/>
        </authorList>
    </citation>
    <scope>NUCLEOTIDE SEQUENCE</scope>
    <source>
        <strain evidence="3">A484AB</strain>
    </source>
</reference>
<dbReference type="SUPFAM" id="SSF47095">
    <property type="entry name" value="HMG-box"/>
    <property type="match status" value="1"/>
</dbReference>
<protein>
    <submittedName>
        <fullName evidence="3">Uncharacterized protein</fullName>
    </submittedName>
</protein>
<dbReference type="PANTHER" id="PTHR47279">
    <property type="entry name" value="TRANSCRIPTION FACTOR SOX-30"/>
    <property type="match status" value="1"/>
</dbReference>
<feature type="region of interest" description="Disordered" evidence="2">
    <location>
        <begin position="572"/>
        <end position="597"/>
    </location>
</feature>
<evidence type="ECO:0000256" key="2">
    <source>
        <dbReference type="SAM" id="MobiDB-lite"/>
    </source>
</evidence>
<dbReference type="Pfam" id="PF00505">
    <property type="entry name" value="HMG_box"/>
    <property type="match status" value="1"/>
</dbReference>
<name>A0A6S7HXR4_PARCT</name>
<feature type="compositionally biased region" description="Low complexity" evidence="2">
    <location>
        <begin position="474"/>
        <end position="491"/>
    </location>
</feature>
<accession>A0A6S7HXR4</accession>
<feature type="compositionally biased region" description="Polar residues" evidence="2">
    <location>
        <begin position="445"/>
        <end position="467"/>
    </location>
</feature>
<feature type="region of interest" description="Disordered" evidence="2">
    <location>
        <begin position="142"/>
        <end position="172"/>
    </location>
</feature>
<dbReference type="GO" id="GO:0003677">
    <property type="term" value="F:DNA binding"/>
    <property type="evidence" value="ECO:0007669"/>
    <property type="project" value="UniProtKB-UniRule"/>
</dbReference>
<dbReference type="EMBL" id="CACRXK020006838">
    <property type="protein sequence ID" value="CAB4010584.1"/>
    <property type="molecule type" value="Genomic_DNA"/>
</dbReference>
<gene>
    <name evidence="3" type="ORF">PACLA_8A048460</name>
</gene>
<dbReference type="OrthoDB" id="6247875at2759"/>